<dbReference type="Pfam" id="PF04264">
    <property type="entry name" value="YceI"/>
    <property type="match status" value="1"/>
</dbReference>
<dbReference type="SMART" id="SM00867">
    <property type="entry name" value="YceI"/>
    <property type="match status" value="1"/>
</dbReference>
<gene>
    <name evidence="3" type="ORF">A7P90_02135</name>
</gene>
<sequence length="186" mass="20542">MKKTLALAILAAAFGSAQADTYKIDSHHANARFAIDHFNTSTNTGGFYNLSGTVEYNPQAKTGSVKIDIPVANLRSGNEQFDHHLASADLFNAAQYPSMRFESTRFNFRNGKLASVDGRLTLLGQTHPVRLNADRFNCYHSQRVNAQVCGGDFSTTIDRSKWGMNFLQGVISNQVKLNIQIEAVKQ</sequence>
<dbReference type="RefSeq" id="WP_049258540.1">
    <property type="nucleotide sequence ID" value="NZ_CAJPRZ010000004.1"/>
</dbReference>
<dbReference type="Gene3D" id="2.40.128.110">
    <property type="entry name" value="Lipid/polyisoprenoid-binding, YceI-like"/>
    <property type="match status" value="1"/>
</dbReference>
<feature type="signal peptide" evidence="1">
    <location>
        <begin position="1"/>
        <end position="19"/>
    </location>
</feature>
<feature type="domain" description="Lipid/polyisoprenoid-binding YceI-like" evidence="2">
    <location>
        <begin position="21"/>
        <end position="184"/>
    </location>
</feature>
<accession>A0A1A9RNE7</accession>
<reference evidence="4" key="1">
    <citation type="submission" date="2016-05" db="EMBL/GenBank/DDBJ databases">
        <title>Draft genome of Corynebacterium afermentans subsp. afermentans LCDC 88199T.</title>
        <authorList>
            <person name="Bernier A.-M."/>
            <person name="Bernard K."/>
        </authorList>
    </citation>
    <scope>NUCLEOTIDE SEQUENCE [LARGE SCALE GENOMIC DNA]</scope>
    <source>
        <strain evidence="4">NML04-0072</strain>
    </source>
</reference>
<dbReference type="STRING" id="539.A7P85_08335"/>
<dbReference type="InterPro" id="IPR007372">
    <property type="entry name" value="Lipid/polyisoprenoid-bd_YceI"/>
</dbReference>
<evidence type="ECO:0000256" key="1">
    <source>
        <dbReference type="SAM" id="SignalP"/>
    </source>
</evidence>
<keyword evidence="1" id="KW-0732">Signal</keyword>
<proteinExistence type="predicted"/>
<dbReference type="AlphaFoldDB" id="A0A1A9RNE7"/>
<protein>
    <recommendedName>
        <fullName evidence="2">Lipid/polyisoprenoid-binding YceI-like domain-containing protein</fullName>
    </recommendedName>
</protein>
<name>A0A1A9RNE7_EIKCO</name>
<dbReference type="PANTHER" id="PTHR34406:SF2">
    <property type="entry name" value="PERIPLASMIC PROTEIN"/>
    <property type="match status" value="1"/>
</dbReference>
<dbReference type="InterPro" id="IPR036761">
    <property type="entry name" value="TTHA0802/YceI-like_sf"/>
</dbReference>
<dbReference type="OrthoDB" id="9811006at2"/>
<feature type="chain" id="PRO_5008395948" description="Lipid/polyisoprenoid-binding YceI-like domain-containing protein" evidence="1">
    <location>
        <begin position="20"/>
        <end position="186"/>
    </location>
</feature>
<evidence type="ECO:0000313" key="3">
    <source>
        <dbReference type="EMBL" id="OAM21924.1"/>
    </source>
</evidence>
<dbReference type="Proteomes" id="UP000077589">
    <property type="component" value="Unassembled WGS sequence"/>
</dbReference>
<comment type="caution">
    <text evidence="3">The sequence shown here is derived from an EMBL/GenBank/DDBJ whole genome shotgun (WGS) entry which is preliminary data.</text>
</comment>
<evidence type="ECO:0000259" key="2">
    <source>
        <dbReference type="SMART" id="SM00867"/>
    </source>
</evidence>
<organism evidence="3 4">
    <name type="scientific">Eikenella corrodens</name>
    <dbReference type="NCBI Taxonomy" id="539"/>
    <lineage>
        <taxon>Bacteria</taxon>
        <taxon>Pseudomonadati</taxon>
        <taxon>Pseudomonadota</taxon>
        <taxon>Betaproteobacteria</taxon>
        <taxon>Neisseriales</taxon>
        <taxon>Neisseriaceae</taxon>
        <taxon>Eikenella</taxon>
    </lineage>
</organism>
<dbReference type="PANTHER" id="PTHR34406">
    <property type="entry name" value="PROTEIN YCEI"/>
    <property type="match status" value="1"/>
</dbReference>
<dbReference type="EMBL" id="LXSG01000014">
    <property type="protein sequence ID" value="OAM21924.1"/>
    <property type="molecule type" value="Genomic_DNA"/>
</dbReference>
<dbReference type="SUPFAM" id="SSF101874">
    <property type="entry name" value="YceI-like"/>
    <property type="match status" value="1"/>
</dbReference>
<evidence type="ECO:0000313" key="4">
    <source>
        <dbReference type="Proteomes" id="UP000077589"/>
    </source>
</evidence>